<name>A0ABN1LJK5_9CLOT</name>
<dbReference type="RefSeq" id="WP_338598140.1">
    <property type="nucleotide sequence ID" value="NZ_BAAACO010000001.1"/>
</dbReference>
<accession>A0ABN1LJK5</accession>
<organism evidence="1 2">
    <name type="scientific">Clostridium nitritogenes</name>
    <dbReference type="NCBI Taxonomy" id="83340"/>
    <lineage>
        <taxon>Bacteria</taxon>
        <taxon>Bacillati</taxon>
        <taxon>Bacillota</taxon>
        <taxon>Clostridia</taxon>
        <taxon>Eubacteriales</taxon>
        <taxon>Clostridiaceae</taxon>
        <taxon>Clostridium</taxon>
    </lineage>
</organism>
<dbReference type="EMBL" id="BAAACO010000001">
    <property type="protein sequence ID" value="GAA0856883.1"/>
    <property type="molecule type" value="Genomic_DNA"/>
</dbReference>
<proteinExistence type="predicted"/>
<evidence type="ECO:0008006" key="3">
    <source>
        <dbReference type="Google" id="ProtNLM"/>
    </source>
</evidence>
<dbReference type="Proteomes" id="UP001501764">
    <property type="component" value="Unassembled WGS sequence"/>
</dbReference>
<evidence type="ECO:0000313" key="1">
    <source>
        <dbReference type="EMBL" id="GAA0856883.1"/>
    </source>
</evidence>
<sequence>MNNDNFEFWKMAFDMKAIDITLLRQAVITEKNPYGDLTKEQFKEISQEDFENIQSDN</sequence>
<reference evidence="1 2" key="1">
    <citation type="journal article" date="2019" name="Int. J. Syst. Evol. Microbiol.">
        <title>The Global Catalogue of Microorganisms (GCM) 10K type strain sequencing project: providing services to taxonomists for standard genome sequencing and annotation.</title>
        <authorList>
            <consortium name="The Broad Institute Genomics Platform"/>
            <consortium name="The Broad Institute Genome Sequencing Center for Infectious Disease"/>
            <person name="Wu L."/>
            <person name="Ma J."/>
        </authorList>
    </citation>
    <scope>NUCLEOTIDE SEQUENCE [LARGE SCALE GENOMIC DNA]</scope>
    <source>
        <strain evidence="1 2">JCM 6485</strain>
    </source>
</reference>
<evidence type="ECO:0000313" key="2">
    <source>
        <dbReference type="Proteomes" id="UP001501764"/>
    </source>
</evidence>
<keyword evidence="2" id="KW-1185">Reference proteome</keyword>
<gene>
    <name evidence="1" type="ORF">GCM10008916_08290</name>
</gene>
<comment type="caution">
    <text evidence="1">The sequence shown here is derived from an EMBL/GenBank/DDBJ whole genome shotgun (WGS) entry which is preliminary data.</text>
</comment>
<protein>
    <recommendedName>
        <fullName evidence="3">XkdX family protein</fullName>
    </recommendedName>
</protein>